<proteinExistence type="predicted"/>
<reference evidence="1 2" key="1">
    <citation type="journal article" date="2014" name="Agronomy (Basel)">
        <title>A Draft Genome Sequence for Ensete ventricosum, the Drought-Tolerant Tree Against Hunger.</title>
        <authorList>
            <person name="Harrison J."/>
            <person name="Moore K.A."/>
            <person name="Paszkiewicz K."/>
            <person name="Jones T."/>
            <person name="Grant M."/>
            <person name="Ambacheew D."/>
            <person name="Muzemil S."/>
            <person name="Studholme D.J."/>
        </authorList>
    </citation>
    <scope>NUCLEOTIDE SEQUENCE [LARGE SCALE GENOMIC DNA]</scope>
</reference>
<evidence type="ECO:0000313" key="2">
    <source>
        <dbReference type="Proteomes" id="UP000287651"/>
    </source>
</evidence>
<accession>A0A426ZPL9</accession>
<sequence>MLLKDGSQGNLDQEAVAMVEEEEGSSNADSGCSATAWLQVEVVVVCRRLWQRWLQQRCGCDRGKKRKGGHGCCKGGQQQWAAGVGNLRSEGSLLAASKSDGSDISLLATLRDRFWPRARQMAAGDHCWQRLCSKRSLLAAAKVDGSERSLLVVIKSLLATIKVDGCERSLLAAFVQQEIAASCDQGRWQRVIAAGSVVQREIAVGHDQIAAGRNQGRWL</sequence>
<dbReference type="AlphaFoldDB" id="A0A426ZPL9"/>
<gene>
    <name evidence="1" type="ORF">B296_00009284</name>
</gene>
<protein>
    <submittedName>
        <fullName evidence="1">Uncharacterized protein</fullName>
    </submittedName>
</protein>
<evidence type="ECO:0000313" key="1">
    <source>
        <dbReference type="EMBL" id="RRT65962.1"/>
    </source>
</evidence>
<comment type="caution">
    <text evidence="1">The sequence shown here is derived from an EMBL/GenBank/DDBJ whole genome shotgun (WGS) entry which is preliminary data.</text>
</comment>
<organism evidence="1 2">
    <name type="scientific">Ensete ventricosum</name>
    <name type="common">Abyssinian banana</name>
    <name type="synonym">Musa ensete</name>
    <dbReference type="NCBI Taxonomy" id="4639"/>
    <lineage>
        <taxon>Eukaryota</taxon>
        <taxon>Viridiplantae</taxon>
        <taxon>Streptophyta</taxon>
        <taxon>Embryophyta</taxon>
        <taxon>Tracheophyta</taxon>
        <taxon>Spermatophyta</taxon>
        <taxon>Magnoliopsida</taxon>
        <taxon>Liliopsida</taxon>
        <taxon>Zingiberales</taxon>
        <taxon>Musaceae</taxon>
        <taxon>Ensete</taxon>
    </lineage>
</organism>
<name>A0A426ZPL9_ENSVE</name>
<dbReference type="Proteomes" id="UP000287651">
    <property type="component" value="Unassembled WGS sequence"/>
</dbReference>
<dbReference type="EMBL" id="AMZH03005613">
    <property type="protein sequence ID" value="RRT65962.1"/>
    <property type="molecule type" value="Genomic_DNA"/>
</dbReference>